<feature type="transmembrane region" description="Helical" evidence="7">
    <location>
        <begin position="316"/>
        <end position="335"/>
    </location>
</feature>
<evidence type="ECO:0000256" key="6">
    <source>
        <dbReference type="SAM" id="MobiDB-lite"/>
    </source>
</evidence>
<proteinExistence type="predicted"/>
<evidence type="ECO:0000256" key="3">
    <source>
        <dbReference type="ARBA" id="ARBA00022692"/>
    </source>
</evidence>
<keyword evidence="3 7" id="KW-0812">Transmembrane</keyword>
<dbReference type="EMBL" id="CP060713">
    <property type="protein sequence ID" value="QNN51854.1"/>
    <property type="molecule type" value="Genomic_DNA"/>
</dbReference>
<feature type="transmembrane region" description="Helical" evidence="7">
    <location>
        <begin position="151"/>
        <end position="175"/>
    </location>
</feature>
<dbReference type="InterPro" id="IPR022791">
    <property type="entry name" value="L-PG_synthase/AglD"/>
</dbReference>
<dbReference type="Proteomes" id="UP000515947">
    <property type="component" value="Chromosome"/>
</dbReference>
<feature type="region of interest" description="Disordered" evidence="6">
    <location>
        <begin position="1"/>
        <end position="32"/>
    </location>
</feature>
<evidence type="ECO:0000256" key="2">
    <source>
        <dbReference type="ARBA" id="ARBA00022475"/>
    </source>
</evidence>
<keyword evidence="2" id="KW-1003">Cell membrane</keyword>
<feature type="compositionally biased region" description="Basic residues" evidence="6">
    <location>
        <begin position="1"/>
        <end position="16"/>
    </location>
</feature>
<reference evidence="8 9" key="1">
    <citation type="submission" date="2020-08" db="EMBL/GenBank/DDBJ databases">
        <title>Genome sequence of Nocardioides mesophilus KACC 16243T.</title>
        <authorList>
            <person name="Hyun D.-W."/>
            <person name="Bae J.-W."/>
        </authorList>
    </citation>
    <scope>NUCLEOTIDE SEQUENCE [LARGE SCALE GENOMIC DNA]</scope>
    <source>
        <strain evidence="8 9">KACC 16243</strain>
    </source>
</reference>
<gene>
    <name evidence="8" type="ORF">H9L09_15115</name>
</gene>
<evidence type="ECO:0000313" key="8">
    <source>
        <dbReference type="EMBL" id="QNN51854.1"/>
    </source>
</evidence>
<feature type="transmembrane region" description="Helical" evidence="7">
    <location>
        <begin position="291"/>
        <end position="310"/>
    </location>
</feature>
<evidence type="ECO:0000256" key="4">
    <source>
        <dbReference type="ARBA" id="ARBA00022989"/>
    </source>
</evidence>
<organism evidence="8 9">
    <name type="scientific">Nocardioides mesophilus</name>
    <dbReference type="NCBI Taxonomy" id="433659"/>
    <lineage>
        <taxon>Bacteria</taxon>
        <taxon>Bacillati</taxon>
        <taxon>Actinomycetota</taxon>
        <taxon>Actinomycetes</taxon>
        <taxon>Propionibacteriales</taxon>
        <taxon>Nocardioidaceae</taxon>
        <taxon>Nocardioides</taxon>
    </lineage>
</organism>
<dbReference type="GO" id="GO:0005886">
    <property type="term" value="C:plasma membrane"/>
    <property type="evidence" value="ECO:0007669"/>
    <property type="project" value="UniProtKB-SubCell"/>
</dbReference>
<keyword evidence="9" id="KW-1185">Reference proteome</keyword>
<dbReference type="RefSeq" id="WP_187577697.1">
    <property type="nucleotide sequence ID" value="NZ_CP060713.1"/>
</dbReference>
<evidence type="ECO:0000256" key="1">
    <source>
        <dbReference type="ARBA" id="ARBA00004651"/>
    </source>
</evidence>
<feature type="transmembrane region" description="Helical" evidence="7">
    <location>
        <begin position="181"/>
        <end position="199"/>
    </location>
</feature>
<keyword evidence="4 7" id="KW-1133">Transmembrane helix</keyword>
<feature type="transmembrane region" description="Helical" evidence="7">
    <location>
        <begin position="74"/>
        <end position="93"/>
    </location>
</feature>
<feature type="transmembrane region" description="Helical" evidence="7">
    <location>
        <begin position="260"/>
        <end position="279"/>
    </location>
</feature>
<feature type="transmembrane region" description="Helical" evidence="7">
    <location>
        <begin position="231"/>
        <end position="254"/>
    </location>
</feature>
<sequence>MDPSRARQRTVHRRGRAALSRPPAEDPAQGLEQGARVSGRRRLVSLAFGVLVLAGGAWLVARNAADLRDAARDVGVGAVVASAALAVVGTVLIEQVWFALLRGLGVLAPPVEAAGVFFVSQLGKYLPGSVWPIVAQMEFGRRWGTPRRTMLTANILMLAMLTATGLVVGAVLLPWSSGEGLAHYWWLLLLLVPLLVCLHPRTLPAVLDRLLGLVGREPLQIRVSGRAMVQAMLWSLAVWLVMGLHLVVLVRALGATGADPVAAAVGGMALGWAAGLIFIPAPAGAGVREAVLVLTLTPQVGAGPALAVALASRMVLLLADVLLAAVGALTGAGVARSGRERGRQQG</sequence>
<keyword evidence="5 7" id="KW-0472">Membrane</keyword>
<dbReference type="KEGG" id="nmes:H9L09_15115"/>
<comment type="subcellular location">
    <subcellularLocation>
        <location evidence="1">Cell membrane</location>
        <topology evidence="1">Multi-pass membrane protein</topology>
    </subcellularLocation>
</comment>
<evidence type="ECO:0000313" key="9">
    <source>
        <dbReference type="Proteomes" id="UP000515947"/>
    </source>
</evidence>
<protein>
    <submittedName>
        <fullName evidence="8">Flippase-like domain-containing protein</fullName>
    </submittedName>
</protein>
<name>A0A7G9R8C9_9ACTN</name>
<evidence type="ECO:0000256" key="7">
    <source>
        <dbReference type="SAM" id="Phobius"/>
    </source>
</evidence>
<evidence type="ECO:0000256" key="5">
    <source>
        <dbReference type="ARBA" id="ARBA00023136"/>
    </source>
</evidence>
<feature type="transmembrane region" description="Helical" evidence="7">
    <location>
        <begin position="43"/>
        <end position="62"/>
    </location>
</feature>
<dbReference type="Pfam" id="PF03706">
    <property type="entry name" value="LPG_synthase_TM"/>
    <property type="match status" value="1"/>
</dbReference>
<dbReference type="AlphaFoldDB" id="A0A7G9R8C9"/>
<accession>A0A7G9R8C9</accession>